<accession>A0A8J8PGU7</accession>
<evidence type="ECO:0000313" key="2">
    <source>
        <dbReference type="Proteomes" id="UP000752814"/>
    </source>
</evidence>
<dbReference type="Pfam" id="PF10967">
    <property type="entry name" value="DUF2769"/>
    <property type="match status" value="1"/>
</dbReference>
<dbReference type="InterPro" id="IPR020075">
    <property type="entry name" value="Uncharacterised_AF2234"/>
</dbReference>
<dbReference type="AlphaFoldDB" id="A0A8J8PGU7"/>
<name>A0A8J8PGU7_9ARCH</name>
<reference evidence="1" key="1">
    <citation type="submission" date="2016-03" db="EMBL/GenBank/DDBJ databases">
        <authorList>
            <person name="Borrel G."/>
            <person name="Mccann A."/>
            <person name="O'Toole P.W."/>
        </authorList>
    </citation>
    <scope>NUCLEOTIDE SEQUENCE</scope>
    <source>
        <strain evidence="1">183</strain>
    </source>
</reference>
<evidence type="ECO:0008006" key="3">
    <source>
        <dbReference type="Google" id="ProtNLM"/>
    </source>
</evidence>
<comment type="caution">
    <text evidence="1">The sequence shown here is derived from an EMBL/GenBank/DDBJ whole genome shotgun (WGS) entry which is preliminary data.</text>
</comment>
<evidence type="ECO:0000313" key="1">
    <source>
        <dbReference type="EMBL" id="TQS84478.1"/>
    </source>
</evidence>
<gene>
    <name evidence="1" type="ORF">A3207_00060</name>
</gene>
<proteinExistence type="predicted"/>
<organism evidence="1 2">
    <name type="scientific">Candidatus Methanomassiliicoccus intestinalis</name>
    <dbReference type="NCBI Taxonomy" id="1406512"/>
    <lineage>
        <taxon>Archaea</taxon>
        <taxon>Methanobacteriati</taxon>
        <taxon>Thermoplasmatota</taxon>
        <taxon>Thermoplasmata</taxon>
        <taxon>Methanomassiliicoccales</taxon>
        <taxon>Methanomassiliicoccaceae</taxon>
        <taxon>Methanomassiliicoccus</taxon>
    </lineage>
</organism>
<dbReference type="Proteomes" id="UP000752814">
    <property type="component" value="Unassembled WGS sequence"/>
</dbReference>
<dbReference type="EMBL" id="LVVT01000001">
    <property type="protein sequence ID" value="TQS84478.1"/>
    <property type="molecule type" value="Genomic_DNA"/>
</dbReference>
<dbReference type="RefSeq" id="WP_400256732.1">
    <property type="nucleotide sequence ID" value="NZ_CAYAYE010000041.1"/>
</dbReference>
<protein>
    <recommendedName>
        <fullName evidence="3">DUF2769 domain-containing protein</fullName>
    </recommendedName>
</protein>
<sequence length="93" mass="10599">MKSIQDLNRLSPEKRKEAIADMRSKCACPSCPTYTECAAERKETTFCFYGKSLDCINREISCKCPKCPVHEECGFRKKYYCTKGGESTAPKRL</sequence>